<accession>A0A1F7IZ24</accession>
<dbReference type="NCBIfam" id="NF037947">
    <property type="entry name" value="holin_4"/>
    <property type="match status" value="1"/>
</dbReference>
<reference evidence="2 3" key="1">
    <citation type="journal article" date="2016" name="Nat. Commun.">
        <title>Thousands of microbial genomes shed light on interconnected biogeochemical processes in an aquifer system.</title>
        <authorList>
            <person name="Anantharaman K."/>
            <person name="Brown C.T."/>
            <person name="Hug L.A."/>
            <person name="Sharon I."/>
            <person name="Castelle C.J."/>
            <person name="Probst A.J."/>
            <person name="Thomas B.C."/>
            <person name="Singh A."/>
            <person name="Wilkins M.J."/>
            <person name="Karaoz U."/>
            <person name="Brodie E.L."/>
            <person name="Williams K.H."/>
            <person name="Hubbard S.S."/>
            <person name="Banfield J.F."/>
        </authorList>
    </citation>
    <scope>NUCLEOTIDE SEQUENCE [LARGE SCALE GENOMIC DNA]</scope>
</reference>
<dbReference type="AlphaFoldDB" id="A0A1F7IZ24"/>
<evidence type="ECO:0008006" key="4">
    <source>
        <dbReference type="Google" id="ProtNLM"/>
    </source>
</evidence>
<keyword evidence="1" id="KW-0812">Transmembrane</keyword>
<keyword evidence="1" id="KW-0472">Membrane</keyword>
<evidence type="ECO:0000313" key="3">
    <source>
        <dbReference type="Proteomes" id="UP000177141"/>
    </source>
</evidence>
<sequence>MAEKTHKHQLNPVRLGKAMGILWAVAMLIYGLCDLFILKGSLLSSIMSQWYMGYNPTPLGLILGVVWGFIDGFIGGYILAWVYNKV</sequence>
<organism evidence="2 3">
    <name type="scientific">Candidatus Roizmanbacteria bacterium RIFCSPLOWO2_01_FULL_38_12</name>
    <dbReference type="NCBI Taxonomy" id="1802061"/>
    <lineage>
        <taxon>Bacteria</taxon>
        <taxon>Candidatus Roizmaniibacteriota</taxon>
    </lineage>
</organism>
<comment type="caution">
    <text evidence="2">The sequence shown here is derived from an EMBL/GenBank/DDBJ whole genome shotgun (WGS) entry which is preliminary data.</text>
</comment>
<keyword evidence="1" id="KW-1133">Transmembrane helix</keyword>
<proteinExistence type="predicted"/>
<dbReference type="Proteomes" id="UP000177141">
    <property type="component" value="Unassembled WGS sequence"/>
</dbReference>
<evidence type="ECO:0000256" key="1">
    <source>
        <dbReference type="SAM" id="Phobius"/>
    </source>
</evidence>
<dbReference type="EMBL" id="MGAL01000012">
    <property type="protein sequence ID" value="OGK48614.1"/>
    <property type="molecule type" value="Genomic_DNA"/>
</dbReference>
<feature type="transmembrane region" description="Helical" evidence="1">
    <location>
        <begin position="59"/>
        <end position="83"/>
    </location>
</feature>
<gene>
    <name evidence="2" type="ORF">A3A93_05350</name>
</gene>
<feature type="transmembrane region" description="Helical" evidence="1">
    <location>
        <begin position="20"/>
        <end position="38"/>
    </location>
</feature>
<protein>
    <recommendedName>
        <fullName evidence="4">Membrane-associated protein</fullName>
    </recommendedName>
</protein>
<dbReference type="STRING" id="1802061.A3A93_05350"/>
<name>A0A1F7IZ24_9BACT</name>
<evidence type="ECO:0000313" key="2">
    <source>
        <dbReference type="EMBL" id="OGK48614.1"/>
    </source>
</evidence>